<dbReference type="InParanoid" id="E2A1B1"/>
<dbReference type="SUPFAM" id="SSF50630">
    <property type="entry name" value="Acid proteases"/>
    <property type="match status" value="1"/>
</dbReference>
<sequence length="41" mass="4656">RDPSAKVGSELILGDSDPDYYEDDLTNVPFTHKGYPRFIIN</sequence>
<gene>
    <name evidence="1" type="ORF">EAG_05015</name>
</gene>
<protein>
    <submittedName>
        <fullName evidence="1">Uncharacterized protein</fullName>
    </submittedName>
</protein>
<feature type="non-terminal residue" evidence="1">
    <location>
        <position position="41"/>
    </location>
</feature>
<dbReference type="AlphaFoldDB" id="E2A1B1"/>
<dbReference type="EMBL" id="GL435739">
    <property type="protein sequence ID" value="EFN72782.1"/>
    <property type="molecule type" value="Genomic_DNA"/>
</dbReference>
<proteinExistence type="predicted"/>
<name>E2A1B1_CAMFO</name>
<accession>E2A1B1</accession>
<organism evidence="2">
    <name type="scientific">Camponotus floridanus</name>
    <name type="common">Florida carpenter ant</name>
    <dbReference type="NCBI Taxonomy" id="104421"/>
    <lineage>
        <taxon>Eukaryota</taxon>
        <taxon>Metazoa</taxon>
        <taxon>Ecdysozoa</taxon>
        <taxon>Arthropoda</taxon>
        <taxon>Hexapoda</taxon>
        <taxon>Insecta</taxon>
        <taxon>Pterygota</taxon>
        <taxon>Neoptera</taxon>
        <taxon>Endopterygota</taxon>
        <taxon>Hymenoptera</taxon>
        <taxon>Apocrita</taxon>
        <taxon>Aculeata</taxon>
        <taxon>Formicoidea</taxon>
        <taxon>Formicidae</taxon>
        <taxon>Formicinae</taxon>
        <taxon>Camponotus</taxon>
    </lineage>
</organism>
<dbReference type="Gene3D" id="2.60.40.1960">
    <property type="match status" value="1"/>
</dbReference>
<evidence type="ECO:0000313" key="1">
    <source>
        <dbReference type="EMBL" id="EFN72782.1"/>
    </source>
</evidence>
<keyword evidence="2" id="KW-1185">Reference proteome</keyword>
<evidence type="ECO:0000313" key="2">
    <source>
        <dbReference type="Proteomes" id="UP000000311"/>
    </source>
</evidence>
<feature type="non-terminal residue" evidence="1">
    <location>
        <position position="1"/>
    </location>
</feature>
<dbReference type="InterPro" id="IPR021109">
    <property type="entry name" value="Peptidase_aspartic_dom_sf"/>
</dbReference>
<dbReference type="Proteomes" id="UP000000311">
    <property type="component" value="Unassembled WGS sequence"/>
</dbReference>
<reference evidence="1 2" key="1">
    <citation type="journal article" date="2010" name="Science">
        <title>Genomic comparison of the ants Camponotus floridanus and Harpegnathos saltator.</title>
        <authorList>
            <person name="Bonasio R."/>
            <person name="Zhang G."/>
            <person name="Ye C."/>
            <person name="Mutti N.S."/>
            <person name="Fang X."/>
            <person name="Qin N."/>
            <person name="Donahue G."/>
            <person name="Yang P."/>
            <person name="Li Q."/>
            <person name="Li C."/>
            <person name="Zhang P."/>
            <person name="Huang Z."/>
            <person name="Berger S.L."/>
            <person name="Reinberg D."/>
            <person name="Wang J."/>
            <person name="Liebig J."/>
        </authorList>
    </citation>
    <scope>NUCLEOTIDE SEQUENCE [LARGE SCALE GENOMIC DNA]</scope>
    <source>
        <strain evidence="2">C129</strain>
    </source>
</reference>